<dbReference type="SUPFAM" id="SSF47954">
    <property type="entry name" value="Cyclin-like"/>
    <property type="match status" value="1"/>
</dbReference>
<reference evidence="2 3" key="1">
    <citation type="journal article" date="2012" name="Proc. Natl. Acad. Sci. U.S.A.">
        <title>Comparative genomics of Ceriporiopsis subvermispora and Phanerochaete chrysosporium provide insight into selective ligninolysis.</title>
        <authorList>
            <person name="Fernandez-Fueyo E."/>
            <person name="Ruiz-Duenas F.J."/>
            <person name="Ferreira P."/>
            <person name="Floudas D."/>
            <person name="Hibbett D.S."/>
            <person name="Canessa P."/>
            <person name="Larrondo L.F."/>
            <person name="James T.Y."/>
            <person name="Seelenfreund D."/>
            <person name="Lobos S."/>
            <person name="Polanco R."/>
            <person name="Tello M."/>
            <person name="Honda Y."/>
            <person name="Watanabe T."/>
            <person name="Watanabe T."/>
            <person name="Ryu J.S."/>
            <person name="Kubicek C.P."/>
            <person name="Schmoll M."/>
            <person name="Gaskell J."/>
            <person name="Hammel K.E."/>
            <person name="St John F.J."/>
            <person name="Vanden Wymelenberg A."/>
            <person name="Sabat G."/>
            <person name="Splinter BonDurant S."/>
            <person name="Syed K."/>
            <person name="Yadav J.S."/>
            <person name="Doddapaneni H."/>
            <person name="Subramanian V."/>
            <person name="Lavin J.L."/>
            <person name="Oguiza J.A."/>
            <person name="Perez G."/>
            <person name="Pisabarro A.G."/>
            <person name="Ramirez L."/>
            <person name="Santoyo F."/>
            <person name="Master E."/>
            <person name="Coutinho P.M."/>
            <person name="Henrissat B."/>
            <person name="Lombard V."/>
            <person name="Magnuson J.K."/>
            <person name="Kuees U."/>
            <person name="Hori C."/>
            <person name="Igarashi K."/>
            <person name="Samejima M."/>
            <person name="Held B.W."/>
            <person name="Barry K.W."/>
            <person name="LaButti K.M."/>
            <person name="Lapidus A."/>
            <person name="Lindquist E.A."/>
            <person name="Lucas S.M."/>
            <person name="Riley R."/>
            <person name="Salamov A.A."/>
            <person name="Hoffmeister D."/>
            <person name="Schwenk D."/>
            <person name="Hadar Y."/>
            <person name="Yarden O."/>
            <person name="de Vries R.P."/>
            <person name="Wiebenga A."/>
            <person name="Stenlid J."/>
            <person name="Eastwood D."/>
            <person name="Grigoriev I.V."/>
            <person name="Berka R.M."/>
            <person name="Blanchette R.A."/>
            <person name="Kersten P."/>
            <person name="Martinez A.T."/>
            <person name="Vicuna R."/>
            <person name="Cullen D."/>
        </authorList>
    </citation>
    <scope>NUCLEOTIDE SEQUENCE [LARGE SCALE GENOMIC DNA]</scope>
    <source>
        <strain evidence="2 3">B</strain>
    </source>
</reference>
<feature type="compositionally biased region" description="Low complexity" evidence="1">
    <location>
        <begin position="99"/>
        <end position="115"/>
    </location>
</feature>
<evidence type="ECO:0000313" key="3">
    <source>
        <dbReference type="Proteomes" id="UP000016930"/>
    </source>
</evidence>
<gene>
    <name evidence="2" type="ORF">CERSUDRAFT_124037</name>
</gene>
<proteinExistence type="predicted"/>
<feature type="region of interest" description="Disordered" evidence="1">
    <location>
        <begin position="779"/>
        <end position="802"/>
    </location>
</feature>
<feature type="compositionally biased region" description="Basic and acidic residues" evidence="1">
    <location>
        <begin position="293"/>
        <end position="309"/>
    </location>
</feature>
<feature type="region of interest" description="Disordered" evidence="1">
    <location>
        <begin position="1"/>
        <end position="79"/>
    </location>
</feature>
<dbReference type="Proteomes" id="UP000016930">
    <property type="component" value="Unassembled WGS sequence"/>
</dbReference>
<feature type="region of interest" description="Disordered" evidence="1">
    <location>
        <begin position="282"/>
        <end position="321"/>
    </location>
</feature>
<keyword evidence="3" id="KW-1185">Reference proteome</keyword>
<accession>M2PL74</accession>
<dbReference type="EMBL" id="KB445797">
    <property type="protein sequence ID" value="EMD37059.1"/>
    <property type="molecule type" value="Genomic_DNA"/>
</dbReference>
<dbReference type="Gene3D" id="1.10.472.10">
    <property type="entry name" value="Cyclin-like"/>
    <property type="match status" value="1"/>
</dbReference>
<dbReference type="AlphaFoldDB" id="M2PL74"/>
<sequence length="839" mass="92415">MDQKDSPESPMSSEESEESLQHLRFHCYSSSPIPTFRGGHPAMDDHGAVRDSSSTMLGSDDLPDDSETMVPMSSSPVLSSPAAITPLSVLEDPEIAVAGSSGSLSPSQEQPSQQHSLHDSRHLYPGIKASKRSVFDSSGDPQGAPRRIQSITGSFAVPINSTFLCSLSIPACDLDVERSRVSAPRHESDFYTSPGFYHETALTQSLFLEQLDNLLRAVEYERENHDPETTNDDLLGTASASVASSLGTADSLGPSLSPEPLEAADNVTASYDGIEHSSWESARSSVLGKRTRSTKDHLVQNSREARAYSHSESPSLEPSHFGKRRKVCTVESRFFHRETLQRLADKTEDDVQPEVSTDRPKQRIYAQRLASLRRADSLRSDATTQDSEENGARKAAPQPALEPVSPTYTPSSSCTPGTYIPTEPATPVVSRKFQRGSFSRTLSPWPEPLPVVAPPPFELIPRAPLSAEDAAEVRVRILLAKERAQRDTDGLFDTKPVVTSFSANTQVVADDNTKITVDDTPSVEGSGGYDADDESDCSAIGHDDEARLNTSPLRQRPTVEARFSRPCPRLGIKDCLKKEIIEWMLDVVPHPPPSEPHCGTNIRNQLRISPETRFHAVYMFLRFFMRLGPSPSSSQNTDGSANHGREAVSWDIAVACLTMSVKFHRDTLPPLFPTCADEFMELAPEAISYDDLETAQRDVFEALDFTLGSATPESFMQELRLALPSLRTLLSAPSSWDDVRAEAWAMLFEAVLQPDVLRFPISLLTACALFEGAVKSLETGRQNEAKPRNEREKRQDDRRKKVNMQKANNVLLDMEELLGYSPDEVQSCRDWLSAMANAV</sequence>
<protein>
    <submittedName>
        <fullName evidence="2">Uncharacterized protein</fullName>
    </submittedName>
</protein>
<evidence type="ECO:0000313" key="2">
    <source>
        <dbReference type="EMBL" id="EMD37059.1"/>
    </source>
</evidence>
<feature type="region of interest" description="Disordered" evidence="1">
    <location>
        <begin position="345"/>
        <end position="427"/>
    </location>
</feature>
<feature type="compositionally biased region" description="Basic and acidic residues" evidence="1">
    <location>
        <begin position="781"/>
        <end position="799"/>
    </location>
</feature>
<organism evidence="2 3">
    <name type="scientific">Ceriporiopsis subvermispora (strain B)</name>
    <name type="common">White-rot fungus</name>
    <name type="synonym">Gelatoporia subvermispora</name>
    <dbReference type="NCBI Taxonomy" id="914234"/>
    <lineage>
        <taxon>Eukaryota</taxon>
        <taxon>Fungi</taxon>
        <taxon>Dikarya</taxon>
        <taxon>Basidiomycota</taxon>
        <taxon>Agaricomycotina</taxon>
        <taxon>Agaricomycetes</taxon>
        <taxon>Polyporales</taxon>
        <taxon>Gelatoporiaceae</taxon>
        <taxon>Gelatoporia</taxon>
    </lineage>
</organism>
<feature type="compositionally biased region" description="Low complexity" evidence="1">
    <location>
        <begin position="69"/>
        <end position="79"/>
    </location>
</feature>
<dbReference type="STRING" id="914234.M2PL74"/>
<name>M2PL74_CERS8</name>
<evidence type="ECO:0000256" key="1">
    <source>
        <dbReference type="SAM" id="MobiDB-lite"/>
    </source>
</evidence>
<feature type="region of interest" description="Disordered" evidence="1">
    <location>
        <begin position="98"/>
        <end position="118"/>
    </location>
</feature>
<feature type="compositionally biased region" description="Low complexity" evidence="1">
    <location>
        <begin position="310"/>
        <end position="319"/>
    </location>
</feature>
<dbReference type="HOGENOM" id="CLU_338887_0_0_1"/>
<dbReference type="InterPro" id="IPR036915">
    <property type="entry name" value="Cyclin-like_sf"/>
</dbReference>
<feature type="compositionally biased region" description="Low complexity" evidence="1">
    <location>
        <begin position="403"/>
        <end position="418"/>
    </location>
</feature>
<dbReference type="OrthoDB" id="3250555at2759"/>